<keyword evidence="4 9" id="KW-1133">Transmembrane helix</keyword>
<evidence type="ECO:0000256" key="6">
    <source>
        <dbReference type="ARBA" id="ARBA00023136"/>
    </source>
</evidence>
<dbReference type="SUPFAM" id="SSF81321">
    <property type="entry name" value="Family A G protein-coupled receptor-like"/>
    <property type="match status" value="1"/>
</dbReference>
<proteinExistence type="inferred from homology"/>
<dbReference type="InterPro" id="IPR000276">
    <property type="entry name" value="GPCR_Rhodpsn"/>
</dbReference>
<dbReference type="Proteomes" id="UP000502823">
    <property type="component" value="Unassembled WGS sequence"/>
</dbReference>
<dbReference type="GO" id="GO:0005886">
    <property type="term" value="C:plasma membrane"/>
    <property type="evidence" value="ECO:0007669"/>
    <property type="project" value="TreeGrafter"/>
</dbReference>
<dbReference type="GO" id="GO:0004930">
    <property type="term" value="F:G protein-coupled receptor activity"/>
    <property type="evidence" value="ECO:0007669"/>
    <property type="project" value="UniProtKB-KW"/>
</dbReference>
<feature type="transmembrane region" description="Helical" evidence="9">
    <location>
        <begin position="12"/>
        <end position="33"/>
    </location>
</feature>
<dbReference type="PANTHER" id="PTHR45695:SF15">
    <property type="entry name" value="OPSIN RH2"/>
    <property type="match status" value="1"/>
</dbReference>
<comment type="similarity">
    <text evidence="2">Belongs to the G-protein coupled receptor 1 family.</text>
</comment>
<keyword evidence="6 9" id="KW-0472">Membrane</keyword>
<keyword evidence="3 9" id="KW-0812">Transmembrane</keyword>
<gene>
    <name evidence="11" type="ORF">Cfor_08622</name>
</gene>
<dbReference type="PROSITE" id="PS50262">
    <property type="entry name" value="G_PROTEIN_RECEP_F1_2"/>
    <property type="match status" value="1"/>
</dbReference>
<evidence type="ECO:0000259" key="10">
    <source>
        <dbReference type="PROSITE" id="PS50262"/>
    </source>
</evidence>
<dbReference type="PRINTS" id="PR00237">
    <property type="entry name" value="GPCRRHODOPSN"/>
</dbReference>
<feature type="non-terminal residue" evidence="11">
    <location>
        <position position="1"/>
    </location>
</feature>
<evidence type="ECO:0000313" key="12">
    <source>
        <dbReference type="Proteomes" id="UP000502823"/>
    </source>
</evidence>
<dbReference type="Pfam" id="PF00001">
    <property type="entry name" value="7tm_1"/>
    <property type="match status" value="1"/>
</dbReference>
<accession>A0A6L2PKV2</accession>
<name>A0A6L2PKV2_COPFO</name>
<dbReference type="PANTHER" id="PTHR45695">
    <property type="entry name" value="LEUCOKININ RECEPTOR-RELATED"/>
    <property type="match status" value="1"/>
</dbReference>
<dbReference type="InParanoid" id="A0A6L2PKV2"/>
<keyword evidence="12" id="KW-1185">Reference proteome</keyword>
<evidence type="ECO:0000256" key="5">
    <source>
        <dbReference type="ARBA" id="ARBA00023040"/>
    </source>
</evidence>
<evidence type="ECO:0000256" key="4">
    <source>
        <dbReference type="ARBA" id="ARBA00022989"/>
    </source>
</evidence>
<feature type="transmembrane region" description="Helical" evidence="9">
    <location>
        <begin position="45"/>
        <end position="70"/>
    </location>
</feature>
<evidence type="ECO:0000256" key="7">
    <source>
        <dbReference type="ARBA" id="ARBA00023170"/>
    </source>
</evidence>
<dbReference type="Gene3D" id="1.20.1070.10">
    <property type="entry name" value="Rhodopsin 7-helix transmembrane proteins"/>
    <property type="match status" value="1"/>
</dbReference>
<evidence type="ECO:0000256" key="2">
    <source>
        <dbReference type="ARBA" id="ARBA00010663"/>
    </source>
</evidence>
<keyword evidence="5" id="KW-0297">G-protein coupled receptor</keyword>
<evidence type="ECO:0000256" key="9">
    <source>
        <dbReference type="SAM" id="Phobius"/>
    </source>
</evidence>
<keyword evidence="7" id="KW-0675">Receptor</keyword>
<comment type="subcellular location">
    <subcellularLocation>
        <location evidence="1">Membrane</location>
        <topology evidence="1">Multi-pass membrane protein</topology>
    </subcellularLocation>
</comment>
<evidence type="ECO:0000256" key="3">
    <source>
        <dbReference type="ARBA" id="ARBA00022692"/>
    </source>
</evidence>
<comment type="caution">
    <text evidence="11">The sequence shown here is derived from an EMBL/GenBank/DDBJ whole genome shotgun (WGS) entry which is preliminary data.</text>
</comment>
<reference evidence="12" key="1">
    <citation type="submission" date="2020-01" db="EMBL/GenBank/DDBJ databases">
        <title>Draft genome sequence of the Termite Coptotermes fromosanus.</title>
        <authorList>
            <person name="Itakura S."/>
            <person name="Yosikawa Y."/>
            <person name="Umezawa K."/>
        </authorList>
    </citation>
    <scope>NUCLEOTIDE SEQUENCE [LARGE SCALE GENOMIC DNA]</scope>
</reference>
<keyword evidence="8" id="KW-0807">Transducer</keyword>
<dbReference type="InterPro" id="IPR017452">
    <property type="entry name" value="GPCR_Rhodpsn_7TM"/>
</dbReference>
<organism evidence="11 12">
    <name type="scientific">Coptotermes formosanus</name>
    <name type="common">Formosan subterranean termite</name>
    <dbReference type="NCBI Taxonomy" id="36987"/>
    <lineage>
        <taxon>Eukaryota</taxon>
        <taxon>Metazoa</taxon>
        <taxon>Ecdysozoa</taxon>
        <taxon>Arthropoda</taxon>
        <taxon>Hexapoda</taxon>
        <taxon>Insecta</taxon>
        <taxon>Pterygota</taxon>
        <taxon>Neoptera</taxon>
        <taxon>Polyneoptera</taxon>
        <taxon>Dictyoptera</taxon>
        <taxon>Blattodea</taxon>
        <taxon>Blattoidea</taxon>
        <taxon>Termitoidae</taxon>
        <taxon>Rhinotermitidae</taxon>
        <taxon>Coptotermes</taxon>
    </lineage>
</organism>
<evidence type="ECO:0000256" key="1">
    <source>
        <dbReference type="ARBA" id="ARBA00004141"/>
    </source>
</evidence>
<dbReference type="AlphaFoldDB" id="A0A6L2PKV2"/>
<evidence type="ECO:0000313" key="11">
    <source>
        <dbReference type="EMBL" id="GFG31148.1"/>
    </source>
</evidence>
<feature type="domain" description="G-protein coupled receptors family 1 profile" evidence="10">
    <location>
        <begin position="1"/>
        <end position="67"/>
    </location>
</feature>
<dbReference type="EMBL" id="BLKM01000284">
    <property type="protein sequence ID" value="GFG31148.1"/>
    <property type="molecule type" value="Genomic_DNA"/>
</dbReference>
<dbReference type="OrthoDB" id="5987936at2759"/>
<protein>
    <recommendedName>
        <fullName evidence="10">G-protein coupled receptors family 1 profile domain-containing protein</fullName>
    </recommendedName>
</protein>
<sequence length="191" mass="21069">GQLRSRRKAAKMLVAVVIMFAVCYFPVHVLSILRYTMGIPTSDATVAISLLAHWLCYFNSAVNPVIYNFMSGKFRREFKRTFLQCRCLYHTRSSPSQSGHFGNHVSTASEFPMTSTFTPGSIRGGCYLTSSNTYSIRHQGRRHLSNNEMSSSRLLVPSSGSNVDYGSKYGRSSRVALAVYGAPAAGAFPCV</sequence>
<evidence type="ECO:0000256" key="8">
    <source>
        <dbReference type="ARBA" id="ARBA00023224"/>
    </source>
</evidence>